<dbReference type="NCBIfam" id="NF047379">
    <property type="entry name" value="photo_II_Psb32"/>
    <property type="match status" value="1"/>
</dbReference>
<evidence type="ECO:0000256" key="1">
    <source>
        <dbReference type="SAM" id="Phobius"/>
    </source>
</evidence>
<dbReference type="STRING" id="317619.GCA_000332315_01805"/>
<dbReference type="Gene3D" id="3.10.310.50">
    <property type="match status" value="1"/>
</dbReference>
<dbReference type="PANTHER" id="PTHR30373">
    <property type="entry name" value="UPF0603 PROTEIN YGCG"/>
    <property type="match status" value="1"/>
</dbReference>
<dbReference type="Pfam" id="PF04536">
    <property type="entry name" value="TPM_phosphatase"/>
    <property type="match status" value="1"/>
</dbReference>
<dbReference type="Proteomes" id="UP000034681">
    <property type="component" value="Unassembled WGS sequence"/>
</dbReference>
<evidence type="ECO:0000313" key="3">
    <source>
        <dbReference type="EMBL" id="KKI99340.1"/>
    </source>
</evidence>
<feature type="transmembrane region" description="Helical" evidence="1">
    <location>
        <begin position="191"/>
        <end position="212"/>
    </location>
</feature>
<proteinExistence type="predicted"/>
<keyword evidence="1" id="KW-1133">Transmembrane helix</keyword>
<evidence type="ECO:0000259" key="2">
    <source>
        <dbReference type="Pfam" id="PF04536"/>
    </source>
</evidence>
<keyword evidence="1" id="KW-0812">Transmembrane</keyword>
<dbReference type="eggNOG" id="COG1512">
    <property type="taxonomic scope" value="Bacteria"/>
</dbReference>
<protein>
    <recommendedName>
        <fullName evidence="2">TPM domain-containing protein</fullName>
    </recommendedName>
</protein>
<sequence>MGYGLAQPALATTLYQLPAAPTESTRIVDEPQVLSRLTDTQLRDDLKTIAQTTGIDVRMVVVSRVEYGESMESLMQGLLDTWYPTPELQTNKILVGIDSLSNTTAIVAGDRASQRVGAETLVSIANTTLAYPARDGGRYNQALYDTKERLGKILAGEPDPGEPQLVAETLNNVERTFATAEETQSSNATTIVIVMLVIATVVPMATYLFYALR</sequence>
<name>A0A0M2PS47_PROHO</name>
<keyword evidence="1" id="KW-0472">Membrane</keyword>
<dbReference type="PANTHER" id="PTHR30373:SF2">
    <property type="entry name" value="UPF0603 PROTEIN YGCG"/>
    <property type="match status" value="1"/>
</dbReference>
<gene>
    <name evidence="3" type="ORF">PROH_13375</name>
</gene>
<comment type="caution">
    <text evidence="3">The sequence shown here is derived from an EMBL/GenBank/DDBJ whole genome shotgun (WGS) entry which is preliminary data.</text>
</comment>
<organism evidence="3 4">
    <name type="scientific">Prochlorothrix hollandica PCC 9006 = CALU 1027</name>
    <dbReference type="NCBI Taxonomy" id="317619"/>
    <lineage>
        <taxon>Bacteria</taxon>
        <taxon>Bacillati</taxon>
        <taxon>Cyanobacteriota</taxon>
        <taxon>Cyanophyceae</taxon>
        <taxon>Prochlorotrichales</taxon>
        <taxon>Prochlorotrichaceae</taxon>
        <taxon>Prochlorothrix</taxon>
    </lineage>
</organism>
<dbReference type="AlphaFoldDB" id="A0A0M2PS47"/>
<dbReference type="EMBL" id="AJTX02000006">
    <property type="protein sequence ID" value="KKI99340.1"/>
    <property type="molecule type" value="Genomic_DNA"/>
</dbReference>
<dbReference type="InterPro" id="IPR007621">
    <property type="entry name" value="TPM_dom"/>
</dbReference>
<keyword evidence="4" id="KW-1185">Reference proteome</keyword>
<evidence type="ECO:0000313" key="4">
    <source>
        <dbReference type="Proteomes" id="UP000034681"/>
    </source>
</evidence>
<accession>A0A0M2PS47</accession>
<feature type="domain" description="TPM" evidence="2">
    <location>
        <begin position="27"/>
        <end position="151"/>
    </location>
</feature>
<reference evidence="3" key="1">
    <citation type="submission" date="2012-04" db="EMBL/GenBank/DDBJ databases">
        <authorList>
            <person name="Borisov I.G."/>
            <person name="Ivanikova N.V."/>
            <person name="Pinevich A.V."/>
        </authorList>
    </citation>
    <scope>NUCLEOTIDE SEQUENCE</scope>
    <source>
        <strain evidence="3">CALU 1027</strain>
    </source>
</reference>